<keyword evidence="5" id="KW-0255">Endonuclease</keyword>
<evidence type="ECO:0000259" key="9">
    <source>
        <dbReference type="PROSITE" id="PS50158"/>
    </source>
</evidence>
<keyword evidence="4" id="KW-0540">Nuclease</keyword>
<evidence type="ECO:0000313" key="10">
    <source>
        <dbReference type="EMBL" id="CAK1602519.1"/>
    </source>
</evidence>
<dbReference type="InterPro" id="IPR021109">
    <property type="entry name" value="Peptidase_aspartic_dom_sf"/>
</dbReference>
<keyword evidence="2" id="KW-0808">Transferase</keyword>
<keyword evidence="8" id="KW-0479">Metal-binding</keyword>
<dbReference type="EC" id="2.7.7.49" evidence="1"/>
<evidence type="ECO:0000256" key="6">
    <source>
        <dbReference type="ARBA" id="ARBA00022801"/>
    </source>
</evidence>
<organism evidence="10 11">
    <name type="scientific">Parnassius mnemosyne</name>
    <name type="common">clouded apollo</name>
    <dbReference type="NCBI Taxonomy" id="213953"/>
    <lineage>
        <taxon>Eukaryota</taxon>
        <taxon>Metazoa</taxon>
        <taxon>Ecdysozoa</taxon>
        <taxon>Arthropoda</taxon>
        <taxon>Hexapoda</taxon>
        <taxon>Insecta</taxon>
        <taxon>Pterygota</taxon>
        <taxon>Neoptera</taxon>
        <taxon>Endopterygota</taxon>
        <taxon>Lepidoptera</taxon>
        <taxon>Glossata</taxon>
        <taxon>Ditrysia</taxon>
        <taxon>Papilionoidea</taxon>
        <taxon>Papilionidae</taxon>
        <taxon>Parnassiinae</taxon>
        <taxon>Parnassini</taxon>
        <taxon>Parnassius</taxon>
        <taxon>Driopa</taxon>
    </lineage>
</organism>
<proteinExistence type="predicted"/>
<dbReference type="InterPro" id="IPR036875">
    <property type="entry name" value="Znf_CCHC_sf"/>
</dbReference>
<dbReference type="SUPFAM" id="SSF57756">
    <property type="entry name" value="Retrovirus zinc finger-like domains"/>
    <property type="match status" value="1"/>
</dbReference>
<reference evidence="10 11" key="1">
    <citation type="submission" date="2023-11" db="EMBL/GenBank/DDBJ databases">
        <authorList>
            <person name="Hedman E."/>
            <person name="Englund M."/>
            <person name="Stromberg M."/>
            <person name="Nyberg Akerstrom W."/>
            <person name="Nylinder S."/>
            <person name="Jareborg N."/>
            <person name="Kallberg Y."/>
            <person name="Kronander E."/>
        </authorList>
    </citation>
    <scope>NUCLEOTIDE SEQUENCE [LARGE SCALE GENOMIC DNA]</scope>
</reference>
<evidence type="ECO:0000313" key="11">
    <source>
        <dbReference type="Proteomes" id="UP001314205"/>
    </source>
</evidence>
<evidence type="ECO:0000256" key="5">
    <source>
        <dbReference type="ARBA" id="ARBA00022759"/>
    </source>
</evidence>
<comment type="caution">
    <text evidence="10">The sequence shown here is derived from an EMBL/GenBank/DDBJ whole genome shotgun (WGS) entry which is preliminary data.</text>
</comment>
<dbReference type="Gene3D" id="4.10.60.10">
    <property type="entry name" value="Zinc finger, CCHC-type"/>
    <property type="match status" value="1"/>
</dbReference>
<dbReference type="GO" id="GO:0003964">
    <property type="term" value="F:RNA-directed DNA polymerase activity"/>
    <property type="evidence" value="ECO:0007669"/>
    <property type="project" value="UniProtKB-KW"/>
</dbReference>
<dbReference type="InterPro" id="IPR001878">
    <property type="entry name" value="Znf_CCHC"/>
</dbReference>
<dbReference type="GO" id="GO:0004519">
    <property type="term" value="F:endonuclease activity"/>
    <property type="evidence" value="ECO:0007669"/>
    <property type="project" value="UniProtKB-KW"/>
</dbReference>
<dbReference type="PANTHER" id="PTHR37984">
    <property type="entry name" value="PROTEIN CBG26694"/>
    <property type="match status" value="1"/>
</dbReference>
<keyword evidence="8" id="KW-0862">Zinc</keyword>
<dbReference type="InterPro" id="IPR043128">
    <property type="entry name" value="Rev_trsase/Diguanyl_cyclase"/>
</dbReference>
<dbReference type="InterPro" id="IPR043502">
    <property type="entry name" value="DNA/RNA_pol_sf"/>
</dbReference>
<dbReference type="Proteomes" id="UP001314205">
    <property type="component" value="Unassembled WGS sequence"/>
</dbReference>
<keyword evidence="7" id="KW-0695">RNA-directed DNA polymerase</keyword>
<evidence type="ECO:0000256" key="4">
    <source>
        <dbReference type="ARBA" id="ARBA00022722"/>
    </source>
</evidence>
<dbReference type="Pfam" id="PF17917">
    <property type="entry name" value="RT_RNaseH"/>
    <property type="match status" value="1"/>
</dbReference>
<feature type="domain" description="CCHC-type" evidence="9">
    <location>
        <begin position="224"/>
        <end position="238"/>
    </location>
</feature>
<evidence type="ECO:0000256" key="2">
    <source>
        <dbReference type="ARBA" id="ARBA00022679"/>
    </source>
</evidence>
<dbReference type="Gene3D" id="3.10.10.10">
    <property type="entry name" value="HIV Type 1 Reverse Transcriptase, subunit A, domain 1"/>
    <property type="match status" value="1"/>
</dbReference>
<dbReference type="EMBL" id="CAVLGL010000137">
    <property type="protein sequence ID" value="CAK1602519.1"/>
    <property type="molecule type" value="Genomic_DNA"/>
</dbReference>
<dbReference type="SMART" id="SM00343">
    <property type="entry name" value="ZnF_C2HC"/>
    <property type="match status" value="2"/>
</dbReference>
<keyword evidence="8" id="KW-0863">Zinc-finger</keyword>
<evidence type="ECO:0000256" key="7">
    <source>
        <dbReference type="ARBA" id="ARBA00022918"/>
    </source>
</evidence>
<dbReference type="InterPro" id="IPR050951">
    <property type="entry name" value="Retrovirus_Pol_polyprotein"/>
</dbReference>
<dbReference type="FunFam" id="1.10.340.70:FF:000003">
    <property type="entry name" value="Protein CBG25708"/>
    <property type="match status" value="1"/>
</dbReference>
<dbReference type="PROSITE" id="PS50158">
    <property type="entry name" value="ZF_CCHC"/>
    <property type="match status" value="1"/>
</dbReference>
<dbReference type="InterPro" id="IPR036397">
    <property type="entry name" value="RNaseH_sf"/>
</dbReference>
<dbReference type="InterPro" id="IPR000477">
    <property type="entry name" value="RT_dom"/>
</dbReference>
<sequence>MPIGKIEPFNIESQNWDSFIRRVKQFILLNSIDDKLKVATLLTLVGSECYNLICDLCSPAEPETKKFEELVTLVKNHLEPERSEIAERHIFRQRTQQQGESIRVYLHGLKHLAKTCNFGNTLEENLRDQFVSGLYSEEMRSRLFAEKSINYKRAVELATALEAAERHASTACASGGASAGGAGGTGAAAAGGEGGLHRFGSGGARARSAAAPVPMTVTSQRRLCARCGKTGHIAGKCRFKNYTCDACGQKGHLKVMCQGKNELKSAKENKGQYFLNDSDSNDDCNFFNLITSNDGDGPYYANLVVEKVTCKFEIDTGSKISAISKHFYDKHFKHVPIQTKLLCLRSYTGDVIETIGYIVVMVICGSKSAMLKLFIIENGGPPLMGRTWIKKLKIEIVECHNISDSESVAKALRDEFPEVFAEGLGTFKSPVSLHLKVETPVFVKARPLPLALRPRVESELKRLEYEGVIYKVERSEYGTPIVPVLKSNGSIRICGDYKITINPILKDFHYPLPRIEELFATLGGGEQYTKLDLSNAFQQCLLDKKSQPLTAITTHIGTFIYKRVPFGIKCIPENFQKIMEETLSGLPSTAVFADDICVTGKDKTTHLANLRAVLERLKQNGLRINFNKLLAHYDPTLPLVLSVDSSAYGLGAVLAQRYADGSERPVCCASRTLNAAEQNYSQLDKEALAIVFGVRKHHQYLYGRQFILRSDHRPLSYILGPNKGIPVTAASRLQRYAVQLSAYNFKIEFIKSVQNCHADALSRLPLNPTRNRVKCEDSDCSYLNFVQENFPLSFKDIKIETAKDSLLSKIYGYVMFGWPKTSNIETEKAYFNRKENICVDQGCLIWGYRVIIPKSLRLSILKEIHDGHPGIVKMKQIARNYVWWETLDVDIERTVQECVACRSQRSAPAPAPLHSWPWPEEPWARLNLDFLGPFNNKYYLVIVDAYTKWIEVDHVSGTRLFTKKICAFWLT</sequence>
<name>A0AAV1M5X9_9NEOP</name>
<gene>
    <name evidence="10" type="ORF">PARMNEM_LOCUS21014</name>
</gene>
<protein>
    <recommendedName>
        <fullName evidence="1">RNA-directed DNA polymerase</fullName>
        <ecNumber evidence="1">2.7.7.49</ecNumber>
    </recommendedName>
</protein>
<dbReference type="Gene3D" id="3.30.420.10">
    <property type="entry name" value="Ribonuclease H-like superfamily/Ribonuclease H"/>
    <property type="match status" value="1"/>
</dbReference>
<dbReference type="SUPFAM" id="SSF56672">
    <property type="entry name" value="DNA/RNA polymerases"/>
    <property type="match status" value="1"/>
</dbReference>
<keyword evidence="11" id="KW-1185">Reference proteome</keyword>
<evidence type="ECO:0000256" key="8">
    <source>
        <dbReference type="PROSITE-ProRule" id="PRU00047"/>
    </source>
</evidence>
<dbReference type="Gene3D" id="2.40.70.10">
    <property type="entry name" value="Acid Proteases"/>
    <property type="match status" value="1"/>
</dbReference>
<dbReference type="InterPro" id="IPR041373">
    <property type="entry name" value="RT_RNaseH"/>
</dbReference>
<keyword evidence="3" id="KW-0548">Nucleotidyltransferase</keyword>
<dbReference type="Pfam" id="PF00078">
    <property type="entry name" value="RVT_1"/>
    <property type="match status" value="1"/>
</dbReference>
<keyword evidence="6" id="KW-0378">Hydrolase</keyword>
<dbReference type="CDD" id="cd09274">
    <property type="entry name" value="RNase_HI_RT_Ty3"/>
    <property type="match status" value="1"/>
</dbReference>
<evidence type="ECO:0000256" key="1">
    <source>
        <dbReference type="ARBA" id="ARBA00012493"/>
    </source>
</evidence>
<dbReference type="GO" id="GO:0003676">
    <property type="term" value="F:nucleic acid binding"/>
    <property type="evidence" value="ECO:0007669"/>
    <property type="project" value="InterPro"/>
</dbReference>
<dbReference type="Gene3D" id="1.10.340.70">
    <property type="match status" value="1"/>
</dbReference>
<dbReference type="Gene3D" id="3.10.20.370">
    <property type="match status" value="1"/>
</dbReference>
<dbReference type="Gene3D" id="3.30.70.270">
    <property type="match status" value="1"/>
</dbReference>
<dbReference type="GO" id="GO:0016787">
    <property type="term" value="F:hydrolase activity"/>
    <property type="evidence" value="ECO:0007669"/>
    <property type="project" value="UniProtKB-KW"/>
</dbReference>
<dbReference type="CDD" id="cd01647">
    <property type="entry name" value="RT_LTR"/>
    <property type="match status" value="1"/>
</dbReference>
<dbReference type="PANTHER" id="PTHR37984:SF5">
    <property type="entry name" value="PROTEIN NYNRIN-LIKE"/>
    <property type="match status" value="1"/>
</dbReference>
<dbReference type="FunFam" id="3.10.20.370:FF:000001">
    <property type="entry name" value="Retrovirus-related Pol polyprotein from transposon 17.6-like protein"/>
    <property type="match status" value="1"/>
</dbReference>
<dbReference type="SUPFAM" id="SSF50630">
    <property type="entry name" value="Acid proteases"/>
    <property type="match status" value="1"/>
</dbReference>
<accession>A0AAV1M5X9</accession>
<dbReference type="GO" id="GO:0008270">
    <property type="term" value="F:zinc ion binding"/>
    <property type="evidence" value="ECO:0007669"/>
    <property type="project" value="UniProtKB-KW"/>
</dbReference>
<evidence type="ECO:0000256" key="3">
    <source>
        <dbReference type="ARBA" id="ARBA00022695"/>
    </source>
</evidence>
<dbReference type="InterPro" id="IPR041588">
    <property type="entry name" value="Integrase_H2C2"/>
</dbReference>
<dbReference type="Pfam" id="PF17921">
    <property type="entry name" value="Integrase_H2C2"/>
    <property type="match status" value="1"/>
</dbReference>
<dbReference type="AlphaFoldDB" id="A0AAV1M5X9"/>